<evidence type="ECO:0000313" key="3">
    <source>
        <dbReference type="RefSeq" id="XP_056698762.1"/>
    </source>
</evidence>
<evidence type="ECO:0008006" key="4">
    <source>
        <dbReference type="Google" id="ProtNLM"/>
    </source>
</evidence>
<reference evidence="2" key="1">
    <citation type="journal article" date="2021" name="Nat. Commun.">
        <title>Genomic analyses provide insights into spinach domestication and the genetic basis of agronomic traits.</title>
        <authorList>
            <person name="Cai X."/>
            <person name="Sun X."/>
            <person name="Xu C."/>
            <person name="Sun H."/>
            <person name="Wang X."/>
            <person name="Ge C."/>
            <person name="Zhang Z."/>
            <person name="Wang Q."/>
            <person name="Fei Z."/>
            <person name="Jiao C."/>
            <person name="Wang Q."/>
        </authorList>
    </citation>
    <scope>NUCLEOTIDE SEQUENCE [LARGE SCALE GENOMIC DNA]</scope>
    <source>
        <strain evidence="2">cv. Varoflay</strain>
    </source>
</reference>
<reference evidence="3" key="2">
    <citation type="submission" date="2025-08" db="UniProtKB">
        <authorList>
            <consortium name="RefSeq"/>
        </authorList>
    </citation>
    <scope>IDENTIFICATION</scope>
    <source>
        <tissue evidence="3">Leaf</tissue>
    </source>
</reference>
<keyword evidence="2" id="KW-1185">Reference proteome</keyword>
<dbReference type="PANTHER" id="PTHR33265:SF8">
    <property type="entry name" value="AVR9_CF-9 RAPIDLY ELICITED PROTEIN 146"/>
    <property type="match status" value="1"/>
</dbReference>
<evidence type="ECO:0000313" key="2">
    <source>
        <dbReference type="Proteomes" id="UP000813463"/>
    </source>
</evidence>
<protein>
    <recommendedName>
        <fullName evidence="4">Avr9/Cf-9 rapidly elicited protein</fullName>
    </recommendedName>
</protein>
<dbReference type="InterPro" id="IPR008480">
    <property type="entry name" value="DUF761_pln"/>
</dbReference>
<dbReference type="GeneID" id="130472257"/>
<dbReference type="PANTHER" id="PTHR33265">
    <property type="entry name" value="AVR9/CF-9 RAPIDLY ELICITED PROTEIN-RELATED"/>
    <property type="match status" value="1"/>
</dbReference>
<proteinExistence type="predicted"/>
<evidence type="ECO:0000256" key="1">
    <source>
        <dbReference type="SAM" id="MobiDB-lite"/>
    </source>
</evidence>
<name>A0ABM3RT12_SPIOL</name>
<dbReference type="Pfam" id="PF05553">
    <property type="entry name" value="DUF761"/>
    <property type="match status" value="1"/>
</dbReference>
<organism evidence="2 3">
    <name type="scientific">Spinacia oleracea</name>
    <name type="common">Spinach</name>
    <dbReference type="NCBI Taxonomy" id="3562"/>
    <lineage>
        <taxon>Eukaryota</taxon>
        <taxon>Viridiplantae</taxon>
        <taxon>Streptophyta</taxon>
        <taxon>Embryophyta</taxon>
        <taxon>Tracheophyta</taxon>
        <taxon>Spermatophyta</taxon>
        <taxon>Magnoliopsida</taxon>
        <taxon>eudicotyledons</taxon>
        <taxon>Gunneridae</taxon>
        <taxon>Pentapetalae</taxon>
        <taxon>Caryophyllales</taxon>
        <taxon>Chenopodiaceae</taxon>
        <taxon>Chenopodioideae</taxon>
        <taxon>Anserineae</taxon>
        <taxon>Spinacia</taxon>
    </lineage>
</organism>
<accession>A0ABM3RT12</accession>
<dbReference type="Proteomes" id="UP000813463">
    <property type="component" value="Chromosome 4"/>
</dbReference>
<feature type="region of interest" description="Disordered" evidence="1">
    <location>
        <begin position="120"/>
        <end position="154"/>
    </location>
</feature>
<sequence length="176" mass="19602">MMRLAFFMIRKGITKKKLLLHINMMMKRGKIASKVALNTLIFHHYHHNNPTVVSSFKDGVPKPSHLQSSTTTDAAAPLGEFDDEFICPTTPFYTPLSAFGGTVRTDSFEASNKKQMMVRISSSSKGGGGGGGVRQLRITDSPFPLQSEEDRDPRVDQAAEAFIKRFYSQLKKQSCE</sequence>
<gene>
    <name evidence="3" type="primary">LOC130472257</name>
</gene>
<dbReference type="RefSeq" id="XP_056698762.1">
    <property type="nucleotide sequence ID" value="XM_056842784.1"/>
</dbReference>